<feature type="binding site" evidence="4">
    <location>
        <position position="281"/>
    </location>
    <ligand>
        <name>S-adenosyl-L-methionine</name>
        <dbReference type="ChEBI" id="CHEBI:59789"/>
    </ligand>
</feature>
<dbReference type="PROSITE" id="PS01231">
    <property type="entry name" value="TRMA_2"/>
    <property type="match status" value="1"/>
</dbReference>
<dbReference type="SUPFAM" id="SSF50249">
    <property type="entry name" value="Nucleic acid-binding proteins"/>
    <property type="match status" value="1"/>
</dbReference>
<keyword evidence="7" id="KW-1185">Reference proteome</keyword>
<feature type="active site" description="Nucleophile" evidence="4">
    <location>
        <position position="375"/>
    </location>
</feature>
<dbReference type="GO" id="GO:0070041">
    <property type="term" value="F:rRNA (uridine-C5-)-methyltransferase activity"/>
    <property type="evidence" value="ECO:0007669"/>
    <property type="project" value="TreeGrafter"/>
</dbReference>
<evidence type="ECO:0000259" key="5">
    <source>
        <dbReference type="PROSITE" id="PS50926"/>
    </source>
</evidence>
<evidence type="ECO:0000256" key="2">
    <source>
        <dbReference type="ARBA" id="ARBA00022679"/>
    </source>
</evidence>
<dbReference type="Gene3D" id="3.40.50.150">
    <property type="entry name" value="Vaccinia Virus protein VP39"/>
    <property type="match status" value="2"/>
</dbReference>
<dbReference type="GO" id="GO:0070475">
    <property type="term" value="P:rRNA base methylation"/>
    <property type="evidence" value="ECO:0007669"/>
    <property type="project" value="TreeGrafter"/>
</dbReference>
<dbReference type="InterPro" id="IPR012340">
    <property type="entry name" value="NA-bd_OB-fold"/>
</dbReference>
<protein>
    <submittedName>
        <fullName evidence="6">RNA methyltransferase</fullName>
    </submittedName>
</protein>
<feature type="binding site" evidence="4">
    <location>
        <position position="303"/>
    </location>
    <ligand>
        <name>S-adenosyl-L-methionine</name>
        <dbReference type="ChEBI" id="CHEBI:59789"/>
    </ligand>
</feature>
<evidence type="ECO:0000313" key="6">
    <source>
        <dbReference type="EMBL" id="GIE09321.1"/>
    </source>
</evidence>
<keyword evidence="1 4" id="KW-0489">Methyltransferase</keyword>
<sequence>MISDPSLDFVEGERVELTVGAPAHGGHCVARLDNRVFFVRHALPGERITAEITERHRGYLRADAVEILEAAPDRVTPPCPYAHPGGCGGCDLQHVAGDAQLRWKGAVVTELLQRMAGISRTVRVEPLPADDVLLGWRSRIRYAVDAQGRPGLLQHRSNQVVPIERCLISHPAIQDLDLLARDWPEADAVEVAATTGGDVAVLIRPTGEGALPTDDPIDGAPSGGRLQILGPPRVLEVAAGRDWRVPPEGFWQIHPAAADTLAATVVELLRPADGEVAWDLYGGAGLFAAAVAERTGARMTVVESSPAGCAAARANLADRPAVEVVEARVENALQRRRVTGPVDLVVLDPPRSGAGAQVVRAIAGAGPRAIAYVACDPAALARDLKTFGELGWRLTELRAFDCFPMTQHVECVALIERA</sequence>
<dbReference type="PROSITE" id="PS51687">
    <property type="entry name" value="SAM_MT_RNA_M5U"/>
    <property type="match status" value="1"/>
</dbReference>
<name>A0A919J2E4_9ACTN</name>
<keyword evidence="2 4" id="KW-0808">Transferase</keyword>
<evidence type="ECO:0000313" key="7">
    <source>
        <dbReference type="Proteomes" id="UP000598174"/>
    </source>
</evidence>
<reference evidence="6" key="1">
    <citation type="submission" date="2021-01" db="EMBL/GenBank/DDBJ databases">
        <title>Whole genome shotgun sequence of Actinoplanes ferrugineus NBRC 15555.</title>
        <authorList>
            <person name="Komaki H."/>
            <person name="Tamura T."/>
        </authorList>
    </citation>
    <scope>NUCLEOTIDE SEQUENCE</scope>
    <source>
        <strain evidence="6">NBRC 15555</strain>
    </source>
</reference>
<feature type="binding site" evidence="4">
    <location>
        <position position="252"/>
    </location>
    <ligand>
        <name>S-adenosyl-L-methionine</name>
        <dbReference type="ChEBI" id="CHEBI:59789"/>
    </ligand>
</feature>
<dbReference type="Gene3D" id="2.40.50.1070">
    <property type="match status" value="1"/>
</dbReference>
<gene>
    <name evidence="6" type="ORF">Afe05nite_11610</name>
</gene>
<proteinExistence type="inferred from homology"/>
<dbReference type="InterPro" id="IPR029063">
    <property type="entry name" value="SAM-dependent_MTases_sf"/>
</dbReference>
<dbReference type="EMBL" id="BOMM01000008">
    <property type="protein sequence ID" value="GIE09321.1"/>
    <property type="molecule type" value="Genomic_DNA"/>
</dbReference>
<accession>A0A919J2E4</accession>
<dbReference type="Pfam" id="PF05958">
    <property type="entry name" value="tRNA_U5-meth_tr"/>
    <property type="match status" value="1"/>
</dbReference>
<dbReference type="CDD" id="cd02440">
    <property type="entry name" value="AdoMet_MTases"/>
    <property type="match status" value="1"/>
</dbReference>
<dbReference type="InterPro" id="IPR010280">
    <property type="entry name" value="U5_MeTrfase_fam"/>
</dbReference>
<dbReference type="InterPro" id="IPR002792">
    <property type="entry name" value="TRAM_dom"/>
</dbReference>
<feature type="binding site" evidence="4">
    <location>
        <position position="348"/>
    </location>
    <ligand>
        <name>S-adenosyl-L-methionine</name>
        <dbReference type="ChEBI" id="CHEBI:59789"/>
    </ligand>
</feature>
<evidence type="ECO:0000256" key="4">
    <source>
        <dbReference type="PROSITE-ProRule" id="PRU01024"/>
    </source>
</evidence>
<evidence type="ECO:0000256" key="1">
    <source>
        <dbReference type="ARBA" id="ARBA00022603"/>
    </source>
</evidence>
<comment type="similarity">
    <text evidence="4">Belongs to the class I-like SAM-binding methyltransferase superfamily. RNA M5U methyltransferase family.</text>
</comment>
<dbReference type="PROSITE" id="PS50926">
    <property type="entry name" value="TRAM"/>
    <property type="match status" value="1"/>
</dbReference>
<dbReference type="AlphaFoldDB" id="A0A919J2E4"/>
<comment type="caution">
    <text evidence="6">The sequence shown here is derived from an EMBL/GenBank/DDBJ whole genome shotgun (WGS) entry which is preliminary data.</text>
</comment>
<dbReference type="PANTHER" id="PTHR11061">
    <property type="entry name" value="RNA M5U METHYLTRANSFERASE"/>
    <property type="match status" value="1"/>
</dbReference>
<dbReference type="Gene3D" id="2.40.50.140">
    <property type="entry name" value="Nucleic acid-binding proteins"/>
    <property type="match status" value="1"/>
</dbReference>
<keyword evidence="3 4" id="KW-0949">S-adenosyl-L-methionine</keyword>
<dbReference type="Proteomes" id="UP000598174">
    <property type="component" value="Unassembled WGS sequence"/>
</dbReference>
<dbReference type="RefSeq" id="WP_203815920.1">
    <property type="nucleotide sequence ID" value="NZ_BAAABP010000021.1"/>
</dbReference>
<dbReference type="Pfam" id="PF01938">
    <property type="entry name" value="TRAM"/>
    <property type="match status" value="1"/>
</dbReference>
<dbReference type="SUPFAM" id="SSF53335">
    <property type="entry name" value="S-adenosyl-L-methionine-dependent methyltransferases"/>
    <property type="match status" value="1"/>
</dbReference>
<feature type="domain" description="TRAM" evidence="5">
    <location>
        <begin position="8"/>
        <end position="66"/>
    </location>
</feature>
<dbReference type="PANTHER" id="PTHR11061:SF30">
    <property type="entry name" value="TRNA (URACIL(54)-C(5))-METHYLTRANSFERASE"/>
    <property type="match status" value="1"/>
</dbReference>
<dbReference type="InterPro" id="IPR030391">
    <property type="entry name" value="MeTrfase_TrmA_CS"/>
</dbReference>
<organism evidence="6 7">
    <name type="scientific">Paractinoplanes ferrugineus</name>
    <dbReference type="NCBI Taxonomy" id="113564"/>
    <lineage>
        <taxon>Bacteria</taxon>
        <taxon>Bacillati</taxon>
        <taxon>Actinomycetota</taxon>
        <taxon>Actinomycetes</taxon>
        <taxon>Micromonosporales</taxon>
        <taxon>Micromonosporaceae</taxon>
        <taxon>Paractinoplanes</taxon>
    </lineage>
</organism>
<evidence type="ECO:0000256" key="3">
    <source>
        <dbReference type="ARBA" id="ARBA00022691"/>
    </source>
</evidence>